<name>A0A1M5KYA5_9BACI</name>
<keyword evidence="1" id="KW-1133">Transmembrane helix</keyword>
<feature type="transmembrane region" description="Helical" evidence="1">
    <location>
        <begin position="6"/>
        <end position="23"/>
    </location>
</feature>
<keyword evidence="3" id="KW-1185">Reference proteome</keyword>
<dbReference type="EMBL" id="FQVW01000042">
    <property type="protein sequence ID" value="SHG57650.1"/>
    <property type="molecule type" value="Genomic_DNA"/>
</dbReference>
<sequence length="229" mass="26205">MSAYVLIPLIIPLIAIFVIFLLINRKAKSSLRKKGIYVTLTGYICILLLALGVYLYLPKEEYPTTGDIEQSEEPNLYLMAEEGKFSEIEDFKVKSWEFSRTKDRLEILLKYIVGEGPEVFVEKVDTDSITVDLYRSRSILNGRHDITDEIPVPKVDLTSDMLVITQQEAQLKFYGFNNEFPIEQFSDAHFDPGNLGSSFGGNVVYIRVPEDLNVVYDNQNDFGIRMIVR</sequence>
<keyword evidence="1" id="KW-0812">Transmembrane</keyword>
<feature type="transmembrane region" description="Helical" evidence="1">
    <location>
        <begin position="35"/>
        <end position="57"/>
    </location>
</feature>
<evidence type="ECO:0000313" key="2">
    <source>
        <dbReference type="EMBL" id="SHG57650.1"/>
    </source>
</evidence>
<protein>
    <submittedName>
        <fullName evidence="2">Uncharacterized protein</fullName>
    </submittedName>
</protein>
<proteinExistence type="predicted"/>
<evidence type="ECO:0000313" key="3">
    <source>
        <dbReference type="Proteomes" id="UP000183988"/>
    </source>
</evidence>
<keyword evidence="1" id="KW-0472">Membrane</keyword>
<dbReference type="AlphaFoldDB" id="A0A1M5KYA5"/>
<gene>
    <name evidence="2" type="ORF">SAMN05216225_104222</name>
</gene>
<dbReference type="Proteomes" id="UP000183988">
    <property type="component" value="Unassembled WGS sequence"/>
</dbReference>
<dbReference type="OrthoDB" id="2718174at2"/>
<dbReference type="STRING" id="930117.SAMN05216225_104222"/>
<organism evidence="2 3">
    <name type="scientific">Ornithinibacillus halophilus</name>
    <dbReference type="NCBI Taxonomy" id="930117"/>
    <lineage>
        <taxon>Bacteria</taxon>
        <taxon>Bacillati</taxon>
        <taxon>Bacillota</taxon>
        <taxon>Bacilli</taxon>
        <taxon>Bacillales</taxon>
        <taxon>Bacillaceae</taxon>
        <taxon>Ornithinibacillus</taxon>
    </lineage>
</organism>
<evidence type="ECO:0000256" key="1">
    <source>
        <dbReference type="SAM" id="Phobius"/>
    </source>
</evidence>
<accession>A0A1M5KYA5</accession>
<reference evidence="2 3" key="1">
    <citation type="submission" date="2016-11" db="EMBL/GenBank/DDBJ databases">
        <authorList>
            <person name="Jaros S."/>
            <person name="Januszkiewicz K."/>
            <person name="Wedrychowicz H."/>
        </authorList>
    </citation>
    <scope>NUCLEOTIDE SEQUENCE [LARGE SCALE GENOMIC DNA]</scope>
    <source>
        <strain evidence="2 3">IBRC-M 10683</strain>
    </source>
</reference>
<dbReference type="RefSeq" id="WP_072891516.1">
    <property type="nucleotide sequence ID" value="NZ_FQVW01000042.1"/>
</dbReference>